<evidence type="ECO:0000256" key="1">
    <source>
        <dbReference type="ARBA" id="ARBA00004496"/>
    </source>
</evidence>
<keyword evidence="3" id="KW-0677">Repeat</keyword>
<dbReference type="InterPro" id="IPR016024">
    <property type="entry name" value="ARM-type_fold"/>
</dbReference>
<dbReference type="EMBL" id="SELW01000638">
    <property type="protein sequence ID" value="TID17224.1"/>
    <property type="molecule type" value="Genomic_DNA"/>
</dbReference>
<dbReference type="SMART" id="SM00025">
    <property type="entry name" value="Pumilio"/>
    <property type="match status" value="8"/>
</dbReference>
<dbReference type="SUPFAM" id="SSF48371">
    <property type="entry name" value="ARM repeat"/>
    <property type="match status" value="1"/>
</dbReference>
<gene>
    <name evidence="10" type="ORF">CANINC_004083</name>
</gene>
<dbReference type="STRING" id="52247.A0A4T0WX58"/>
<dbReference type="GO" id="GO:0000288">
    <property type="term" value="P:nuclear-transcribed mRNA catabolic process, deadenylation-dependent decay"/>
    <property type="evidence" value="ECO:0007669"/>
    <property type="project" value="TreeGrafter"/>
</dbReference>
<feature type="repeat" description="Pumilio" evidence="7">
    <location>
        <begin position="642"/>
        <end position="677"/>
    </location>
</feature>
<dbReference type="CDD" id="cd07920">
    <property type="entry name" value="Pumilio"/>
    <property type="match status" value="1"/>
</dbReference>
<feature type="repeat" description="Pumilio" evidence="7">
    <location>
        <begin position="678"/>
        <end position="713"/>
    </location>
</feature>
<dbReference type="InterPro" id="IPR011989">
    <property type="entry name" value="ARM-like"/>
</dbReference>
<dbReference type="Proteomes" id="UP000307173">
    <property type="component" value="Unassembled WGS sequence"/>
</dbReference>
<feature type="region of interest" description="Disordered" evidence="8">
    <location>
        <begin position="325"/>
        <end position="376"/>
    </location>
</feature>
<feature type="repeat" description="Pumilio" evidence="7">
    <location>
        <begin position="761"/>
        <end position="798"/>
    </location>
</feature>
<accession>A0A4T0WX58</accession>
<dbReference type="PROSITE" id="PS50302">
    <property type="entry name" value="PUM"/>
    <property type="match status" value="8"/>
</dbReference>
<comment type="subcellular location">
    <subcellularLocation>
        <location evidence="1">Cytoplasm</location>
    </subcellularLocation>
</comment>
<keyword evidence="4" id="KW-0694">RNA-binding</keyword>
<feature type="region of interest" description="Disordered" evidence="8">
    <location>
        <begin position="439"/>
        <end position="471"/>
    </location>
</feature>
<evidence type="ECO:0000256" key="2">
    <source>
        <dbReference type="ARBA" id="ARBA00022490"/>
    </source>
</evidence>
<evidence type="ECO:0000313" key="10">
    <source>
        <dbReference type="EMBL" id="TID17224.1"/>
    </source>
</evidence>
<feature type="region of interest" description="Disordered" evidence="8">
    <location>
        <begin position="177"/>
        <end position="198"/>
    </location>
</feature>
<dbReference type="InterPro" id="IPR033712">
    <property type="entry name" value="Pumilio_RNA-bd"/>
</dbReference>
<feature type="repeat" description="Pumilio" evidence="7">
    <location>
        <begin position="606"/>
        <end position="641"/>
    </location>
</feature>
<keyword evidence="11" id="KW-1185">Reference proteome</keyword>
<dbReference type="Gene3D" id="1.25.10.10">
    <property type="entry name" value="Leucine-rich Repeat Variant"/>
    <property type="match status" value="1"/>
</dbReference>
<evidence type="ECO:0000256" key="5">
    <source>
        <dbReference type="ARBA" id="ARBA00060736"/>
    </source>
</evidence>
<dbReference type="PANTHER" id="PTHR12537">
    <property type="entry name" value="RNA BINDING PROTEIN PUMILIO-RELATED"/>
    <property type="match status" value="1"/>
</dbReference>
<evidence type="ECO:0000256" key="6">
    <source>
        <dbReference type="ARBA" id="ARBA00081811"/>
    </source>
</evidence>
<feature type="repeat" description="Pumilio" evidence="7">
    <location>
        <begin position="570"/>
        <end position="605"/>
    </location>
</feature>
<feature type="compositionally biased region" description="Polar residues" evidence="8">
    <location>
        <begin position="325"/>
        <end position="341"/>
    </location>
</feature>
<comment type="caution">
    <text evidence="10">The sequence shown here is derived from an EMBL/GenBank/DDBJ whole genome shotgun (WGS) entry which is preliminary data.</text>
</comment>
<dbReference type="InterPro" id="IPR001313">
    <property type="entry name" value="Pumilio_RNA-bd_rpt"/>
</dbReference>
<feature type="repeat" description="Pumilio" evidence="7">
    <location>
        <begin position="714"/>
        <end position="749"/>
    </location>
</feature>
<feature type="repeat" description="Pumilio" evidence="7">
    <location>
        <begin position="534"/>
        <end position="569"/>
    </location>
</feature>
<dbReference type="OrthoDB" id="668540at2759"/>
<comment type="similarity">
    <text evidence="5">Belongs to the PUF3 family.</text>
</comment>
<sequence>MNLNWDALQKASTTDESVISNPWDNSSSHGANLNNLPVPNPISPIISHNNSNQAEDVASIISGLSVTNKLGSHPAPSYLSAYNHSHSLAGFDESAISDSGSDALRDALSAISAPVATQPINKSRFSANLFGSASVAGVDVTSLKAGAFGATKQSSFLEKFASVTEKTREIEANKIGSRRSSMFNNEPKSPQQFFREPRKQSFSEKLESYISATTSPDASRHLSFSSEVAGNLNPTLSEHNSSITEAKTNLPFKRNWNPAAATPFHPSYPANDLSFMQQPMMMSQYQMMPQNFIGGAMYPQMFPPFAGALYSEDANAPQSENMKLTDTTRSECGSKNATISEENTDISEKENADDEIKSDTVDYENEKARTHQKEWDANRPSSPYIITPFNPYNMYGPPGNGFPPMVHIPGSPIAGTAPAPAMIMSPMIGISPVIGGPPMMTRSPVSLNKGRSGSPPRSGRSPGYKKGSKLKNRTKNIVRSPLLEKFRSEENLHFTLNDIVSHAYEFAKDQHGSRFIQQELETAKSEEKEMFFKEISGNAIDLMTDVFGNYVIQKYFEFGSDDQRKVLFESMRGSFNSLSLQMYGCRVVQRCLETVTLDDQLEIMEELKSNILNLVKDQNGNHVIQKAIEQIPTEKIPFILGAIKHQIYRLSLHPYGCRVIQRLLECSKLDDQEFILGELKQYIYYLIQDQFGNYVIQHIIESGTEKDTKMILDVVLDNLIELSKHKFASNAVEKCIVYLPAESRNKIYDVVLFKNSDRDGDLNENTNLAYMIKDPFANYVIQKLIEMVDVERKRVLISKIKQYLKLIQKNTHGKSLASIEKLNQICRSFE</sequence>
<protein>
    <recommendedName>
        <fullName evidence="6">Pumilio homology domain family member 3</fullName>
    </recommendedName>
</protein>
<dbReference type="FunFam" id="1.25.10.10:FF:000004">
    <property type="entry name" value="Pumilio homolog 1 isoform 2"/>
    <property type="match status" value="1"/>
</dbReference>
<dbReference type="GO" id="GO:0005737">
    <property type="term" value="C:cytoplasm"/>
    <property type="evidence" value="ECO:0007669"/>
    <property type="project" value="UniProtKB-SubCell"/>
</dbReference>
<feature type="repeat" description="Pumilio" evidence="7">
    <location>
        <begin position="498"/>
        <end position="533"/>
    </location>
</feature>
<feature type="domain" description="PUM-HD" evidence="9">
    <location>
        <begin position="478"/>
        <end position="824"/>
    </location>
</feature>
<organism evidence="10 11">
    <name type="scientific">Pichia inconspicua</name>
    <dbReference type="NCBI Taxonomy" id="52247"/>
    <lineage>
        <taxon>Eukaryota</taxon>
        <taxon>Fungi</taxon>
        <taxon>Dikarya</taxon>
        <taxon>Ascomycota</taxon>
        <taxon>Saccharomycotina</taxon>
        <taxon>Pichiomycetes</taxon>
        <taxon>Pichiales</taxon>
        <taxon>Pichiaceae</taxon>
        <taxon>Pichia</taxon>
    </lineage>
</organism>
<dbReference type="AlphaFoldDB" id="A0A4T0WX58"/>
<evidence type="ECO:0000256" key="7">
    <source>
        <dbReference type="PROSITE-ProRule" id="PRU00317"/>
    </source>
</evidence>
<evidence type="ECO:0000256" key="3">
    <source>
        <dbReference type="ARBA" id="ARBA00022737"/>
    </source>
</evidence>
<keyword evidence="2" id="KW-0963">Cytoplasm</keyword>
<proteinExistence type="inferred from homology"/>
<evidence type="ECO:0000313" key="11">
    <source>
        <dbReference type="Proteomes" id="UP000307173"/>
    </source>
</evidence>
<reference evidence="10 11" key="1">
    <citation type="journal article" date="2019" name="Front. Genet.">
        <title>Whole-Genome Sequencing of the Opportunistic Yeast Pathogen Candida inconspicua Uncovers Its Hybrid Origin.</title>
        <authorList>
            <person name="Mixao V."/>
            <person name="Hansen A.P."/>
            <person name="Saus E."/>
            <person name="Boekhout T."/>
            <person name="Lass-Florl C."/>
            <person name="Gabaldon T."/>
        </authorList>
    </citation>
    <scope>NUCLEOTIDE SEQUENCE [LARGE SCALE GENOMIC DNA]</scope>
    <source>
        <strain evidence="10 11">CBS 180</strain>
    </source>
</reference>
<feature type="compositionally biased region" description="Low complexity" evidence="8">
    <location>
        <begin position="450"/>
        <end position="462"/>
    </location>
</feature>
<dbReference type="GO" id="GO:0003730">
    <property type="term" value="F:mRNA 3'-UTR binding"/>
    <property type="evidence" value="ECO:0007669"/>
    <property type="project" value="TreeGrafter"/>
</dbReference>
<dbReference type="Pfam" id="PF00806">
    <property type="entry name" value="PUF"/>
    <property type="match status" value="8"/>
</dbReference>
<dbReference type="PROSITE" id="PS50303">
    <property type="entry name" value="PUM_HD"/>
    <property type="match status" value="1"/>
</dbReference>
<feature type="compositionally biased region" description="Polar residues" evidence="8">
    <location>
        <begin position="178"/>
        <end position="192"/>
    </location>
</feature>
<evidence type="ECO:0000256" key="4">
    <source>
        <dbReference type="ARBA" id="ARBA00022884"/>
    </source>
</evidence>
<dbReference type="InterPro" id="IPR033133">
    <property type="entry name" value="PUM-HD"/>
</dbReference>
<dbReference type="PANTHER" id="PTHR12537:SF12">
    <property type="entry name" value="MATERNAL PROTEIN PUMILIO"/>
    <property type="match status" value="1"/>
</dbReference>
<name>A0A4T0WX58_9ASCO</name>
<feature type="compositionally biased region" description="Basic and acidic residues" evidence="8">
    <location>
        <begin position="346"/>
        <end position="376"/>
    </location>
</feature>
<evidence type="ECO:0000256" key="8">
    <source>
        <dbReference type="SAM" id="MobiDB-lite"/>
    </source>
</evidence>
<evidence type="ECO:0000259" key="9">
    <source>
        <dbReference type="PROSITE" id="PS50303"/>
    </source>
</evidence>